<keyword evidence="7" id="KW-0689">Ribosomal protein</keyword>
<dbReference type="EMBL" id="CP007389">
    <property type="protein sequence ID" value="APT74015.1"/>
    <property type="molecule type" value="Genomic_DNA"/>
</dbReference>
<dbReference type="InterPro" id="IPR036764">
    <property type="entry name" value="Peptidase_Prp_sf"/>
</dbReference>
<dbReference type="SUPFAM" id="SSF118010">
    <property type="entry name" value="TM1457-like"/>
    <property type="match status" value="1"/>
</dbReference>
<evidence type="ECO:0000256" key="3">
    <source>
        <dbReference type="ARBA" id="ARBA00022801"/>
    </source>
</evidence>
<comment type="similarity">
    <text evidence="5">Belongs to the Prp family.</text>
</comment>
<accession>A0ABM6GEH5</accession>
<evidence type="ECO:0000313" key="8">
    <source>
        <dbReference type="Proteomes" id="UP000185490"/>
    </source>
</evidence>
<dbReference type="Proteomes" id="UP000185490">
    <property type="component" value="Chromosome"/>
</dbReference>
<evidence type="ECO:0000256" key="6">
    <source>
        <dbReference type="ARBA" id="ARBA00044538"/>
    </source>
</evidence>
<dbReference type="Pfam" id="PF04327">
    <property type="entry name" value="Peptidase_Prp"/>
    <property type="match status" value="1"/>
</dbReference>
<dbReference type="PANTHER" id="PTHR39178">
    <property type="entry name" value="HYPOTHETICAL RIBOSOME-ASSOCIATED PROTEIN"/>
    <property type="match status" value="1"/>
</dbReference>
<organism evidence="7 8">
    <name type="scientific">Thermosipho melanesiensis</name>
    <dbReference type="NCBI Taxonomy" id="46541"/>
    <lineage>
        <taxon>Bacteria</taxon>
        <taxon>Thermotogati</taxon>
        <taxon>Thermotogota</taxon>
        <taxon>Thermotogae</taxon>
        <taxon>Thermotogales</taxon>
        <taxon>Fervidobacteriaceae</taxon>
        <taxon>Thermosipho</taxon>
    </lineage>
</organism>
<dbReference type="RefSeq" id="WP_012057256.1">
    <property type="nucleotide sequence ID" value="NZ_CP007389.1"/>
</dbReference>
<keyword evidence="1" id="KW-0690">Ribosome biogenesis</keyword>
<keyword evidence="7" id="KW-0687">Ribonucleoprotein</keyword>
<evidence type="ECO:0000256" key="1">
    <source>
        <dbReference type="ARBA" id="ARBA00022517"/>
    </source>
</evidence>
<sequence>MIKCNFYKRNGVFEKFLITGHAMYGKKGEDIICASVSTVTQHTARFLEKQGAKVLIKEGYLKVEDIKQNEISQIFVKELLETLMDLSDQFPKFLKTEVNNDEN</sequence>
<protein>
    <recommendedName>
        <fullName evidence="6">Ribosomal processing cysteine protease Prp</fullName>
    </recommendedName>
</protein>
<dbReference type="Gene3D" id="3.30.70.1490">
    <property type="entry name" value="Cysteine protease Prp"/>
    <property type="match status" value="1"/>
</dbReference>
<dbReference type="InterPro" id="IPR007422">
    <property type="entry name" value="Peptidase_Prp"/>
</dbReference>
<name>A0ABM6GEH5_9BACT</name>
<evidence type="ECO:0000256" key="4">
    <source>
        <dbReference type="ARBA" id="ARBA00022807"/>
    </source>
</evidence>
<keyword evidence="4" id="KW-0788">Thiol protease</keyword>
<reference evidence="7 8" key="1">
    <citation type="submission" date="2014-02" db="EMBL/GenBank/DDBJ databases">
        <title>Diversity of Thermotogales isolates from hydrothermal vents.</title>
        <authorList>
            <person name="Haverkamp T.H.A."/>
            <person name="Lossouarn J."/>
            <person name="Geslin C."/>
            <person name="Nesbo C.L."/>
        </authorList>
    </citation>
    <scope>NUCLEOTIDE SEQUENCE [LARGE SCALE GENOMIC DNA]</scope>
    <source>
        <strain evidence="7 8">431</strain>
    </source>
</reference>
<keyword evidence="8" id="KW-1185">Reference proteome</keyword>
<proteinExistence type="inferred from homology"/>
<evidence type="ECO:0000313" key="7">
    <source>
        <dbReference type="EMBL" id="APT74015.1"/>
    </source>
</evidence>
<evidence type="ECO:0000256" key="5">
    <source>
        <dbReference type="ARBA" id="ARBA00044503"/>
    </source>
</evidence>
<evidence type="ECO:0000256" key="2">
    <source>
        <dbReference type="ARBA" id="ARBA00022670"/>
    </source>
</evidence>
<keyword evidence="2" id="KW-0645">Protease</keyword>
<dbReference type="PANTHER" id="PTHR39178:SF1">
    <property type="entry name" value="RIBOSOMAL-PROCESSING CYSTEINE PROTEASE PRP"/>
    <property type="match status" value="1"/>
</dbReference>
<dbReference type="GO" id="GO:0005840">
    <property type="term" value="C:ribosome"/>
    <property type="evidence" value="ECO:0007669"/>
    <property type="project" value="UniProtKB-KW"/>
</dbReference>
<gene>
    <name evidence="7" type="ORF">BW47_05540</name>
</gene>
<keyword evidence="3" id="KW-0378">Hydrolase</keyword>
<dbReference type="CDD" id="cd16332">
    <property type="entry name" value="Prp-like"/>
    <property type="match status" value="1"/>
</dbReference>